<evidence type="ECO:0000313" key="2">
    <source>
        <dbReference type="EMBL" id="MCL2912800.1"/>
    </source>
</evidence>
<protein>
    <recommendedName>
        <fullName evidence="1">7,8-dihydro-6-hydroxymethylpterin-pyrophosphokinase domain-containing protein</fullName>
    </recommendedName>
</protein>
<accession>A0ABT0N3P6</accession>
<feature type="domain" description="7,8-dihydro-6-hydroxymethylpterin-pyrophosphokinase" evidence="1">
    <location>
        <begin position="254"/>
        <end position="265"/>
    </location>
</feature>
<proteinExistence type="predicted"/>
<dbReference type="InterPro" id="IPR000550">
    <property type="entry name" value="Hppk"/>
</dbReference>
<gene>
    <name evidence="2" type="ORF">L2725_03205</name>
</gene>
<sequence>MSLWLALTIAGCGQSEAEKKYTIKTFTTIEQIIDVTREDVWTDADVAQIHIQRARLGYMVEFLDDINIGLFTTLTKDIPYYAVGYLDGGFERARHLVICIDSHCPTPEQLRLREYNFKVYQFEAAVVTVTDNWEIRASKETGKVSFSTSDDYVAKRKFQGSQNVLSPELVGQEGYFYQVEIPLESSSLNMQVVKGDPVSVEFSGNSDSMNTPLNKSYTIDKPAVFRYHDHFIFVATDGQHLMSTDTNLINSEFDKAPRPIDVDILAEWKLSTDRPNTNV</sequence>
<dbReference type="EMBL" id="JAKIKT010000001">
    <property type="protein sequence ID" value="MCL2912800.1"/>
    <property type="molecule type" value="Genomic_DNA"/>
</dbReference>
<organism evidence="2 3">
    <name type="scientific">Shewanella corallii</name>
    <dbReference type="NCBI Taxonomy" id="560080"/>
    <lineage>
        <taxon>Bacteria</taxon>
        <taxon>Pseudomonadati</taxon>
        <taxon>Pseudomonadota</taxon>
        <taxon>Gammaproteobacteria</taxon>
        <taxon>Alteromonadales</taxon>
        <taxon>Shewanellaceae</taxon>
        <taxon>Shewanella</taxon>
    </lineage>
</organism>
<evidence type="ECO:0000313" key="3">
    <source>
        <dbReference type="Proteomes" id="UP001202831"/>
    </source>
</evidence>
<comment type="caution">
    <text evidence="2">The sequence shown here is derived from an EMBL/GenBank/DDBJ whole genome shotgun (WGS) entry which is preliminary data.</text>
</comment>
<name>A0ABT0N3P6_9GAMM</name>
<evidence type="ECO:0000259" key="1">
    <source>
        <dbReference type="PROSITE" id="PS00794"/>
    </source>
</evidence>
<dbReference type="RefSeq" id="WP_249247619.1">
    <property type="nucleotide sequence ID" value="NZ_JAKIKT010000001.1"/>
</dbReference>
<reference evidence="2 3" key="1">
    <citation type="submission" date="2022-01" db="EMBL/GenBank/DDBJ databases">
        <title>Whole genome-based taxonomy of the Shewanellaceae.</title>
        <authorList>
            <person name="Martin-Rodriguez A.J."/>
        </authorList>
    </citation>
    <scope>NUCLEOTIDE SEQUENCE [LARGE SCALE GENOMIC DNA]</scope>
    <source>
        <strain evidence="2 3">DSM 21332</strain>
    </source>
</reference>
<dbReference type="PROSITE" id="PS00794">
    <property type="entry name" value="HPPK"/>
    <property type="match status" value="1"/>
</dbReference>
<keyword evidence="3" id="KW-1185">Reference proteome</keyword>
<dbReference type="Proteomes" id="UP001202831">
    <property type="component" value="Unassembled WGS sequence"/>
</dbReference>